<dbReference type="EMBL" id="BAAAPM010000003">
    <property type="protein sequence ID" value="GAA1719111.1"/>
    <property type="molecule type" value="Genomic_DNA"/>
</dbReference>
<evidence type="ECO:0008006" key="3">
    <source>
        <dbReference type="Google" id="ProtNLM"/>
    </source>
</evidence>
<name>A0ABN2J6T4_9MICO</name>
<reference evidence="1 2" key="1">
    <citation type="journal article" date="2019" name="Int. J. Syst. Evol. Microbiol.">
        <title>The Global Catalogue of Microorganisms (GCM) 10K type strain sequencing project: providing services to taxonomists for standard genome sequencing and annotation.</title>
        <authorList>
            <consortium name="The Broad Institute Genomics Platform"/>
            <consortium name="The Broad Institute Genome Sequencing Center for Infectious Disease"/>
            <person name="Wu L."/>
            <person name="Ma J."/>
        </authorList>
    </citation>
    <scope>NUCLEOTIDE SEQUENCE [LARGE SCALE GENOMIC DNA]</scope>
    <source>
        <strain evidence="1 2">JCM 15589</strain>
    </source>
</reference>
<keyword evidence="2" id="KW-1185">Reference proteome</keyword>
<proteinExistence type="predicted"/>
<gene>
    <name evidence="1" type="ORF">GCM10009809_13680</name>
</gene>
<evidence type="ECO:0000313" key="2">
    <source>
        <dbReference type="Proteomes" id="UP001501138"/>
    </source>
</evidence>
<accession>A0ABN2J6T4</accession>
<sequence>MTLTIAVVVALTGVMQMVPRWQTADVPLPSADATPEDVVRAYLQAIDVHDCDTAQDLTAPAFASTTETMCHDAASLEITDLTPLPAFSSPLGAAVSAGFDVDWRLLTDDRSIPEGGFTWTYYLTRAGGTHDRWLIDDAGNG</sequence>
<protein>
    <recommendedName>
        <fullName evidence="3">DUF4829 domain-containing protein</fullName>
    </recommendedName>
</protein>
<comment type="caution">
    <text evidence="1">The sequence shown here is derived from an EMBL/GenBank/DDBJ whole genome shotgun (WGS) entry which is preliminary data.</text>
</comment>
<evidence type="ECO:0000313" key="1">
    <source>
        <dbReference type="EMBL" id="GAA1719111.1"/>
    </source>
</evidence>
<organism evidence="1 2">
    <name type="scientific">Isoptericola hypogeus</name>
    <dbReference type="NCBI Taxonomy" id="300179"/>
    <lineage>
        <taxon>Bacteria</taxon>
        <taxon>Bacillati</taxon>
        <taxon>Actinomycetota</taxon>
        <taxon>Actinomycetes</taxon>
        <taxon>Micrococcales</taxon>
        <taxon>Promicromonosporaceae</taxon>
        <taxon>Isoptericola</taxon>
    </lineage>
</organism>
<dbReference type="Proteomes" id="UP001501138">
    <property type="component" value="Unassembled WGS sequence"/>
</dbReference>